<accession>A0ABS9BM90</accession>
<dbReference type="EMBL" id="JAKEVY010000006">
    <property type="protein sequence ID" value="MCF1716750.1"/>
    <property type="molecule type" value="Genomic_DNA"/>
</dbReference>
<dbReference type="PROSITE" id="PS51257">
    <property type="entry name" value="PROKAR_LIPOPROTEIN"/>
    <property type="match status" value="1"/>
</dbReference>
<evidence type="ECO:0000313" key="2">
    <source>
        <dbReference type="EMBL" id="MCF1716750.1"/>
    </source>
</evidence>
<keyword evidence="1" id="KW-0732">Signal</keyword>
<dbReference type="SUPFAM" id="SSF49464">
    <property type="entry name" value="Carboxypeptidase regulatory domain-like"/>
    <property type="match status" value="1"/>
</dbReference>
<feature type="signal peptide" evidence="1">
    <location>
        <begin position="1"/>
        <end position="21"/>
    </location>
</feature>
<dbReference type="Gene3D" id="2.60.40.1120">
    <property type="entry name" value="Carboxypeptidase-like, regulatory domain"/>
    <property type="match status" value="1"/>
</dbReference>
<dbReference type="RefSeq" id="WP_234868178.1">
    <property type="nucleotide sequence ID" value="NZ_JAKEVY010000006.1"/>
</dbReference>
<organism evidence="2 3">
    <name type="scientific">Flavihumibacter fluminis</name>
    <dbReference type="NCBI Taxonomy" id="2909236"/>
    <lineage>
        <taxon>Bacteria</taxon>
        <taxon>Pseudomonadati</taxon>
        <taxon>Bacteroidota</taxon>
        <taxon>Chitinophagia</taxon>
        <taxon>Chitinophagales</taxon>
        <taxon>Chitinophagaceae</taxon>
        <taxon>Flavihumibacter</taxon>
    </lineage>
</organism>
<reference evidence="2 3" key="1">
    <citation type="submission" date="2022-01" db="EMBL/GenBank/DDBJ databases">
        <title>Flavihumibacter sp. nov., isolated from sediment of a river.</title>
        <authorList>
            <person name="Liu H."/>
        </authorList>
    </citation>
    <scope>NUCLEOTIDE SEQUENCE [LARGE SCALE GENOMIC DNA]</scope>
    <source>
        <strain evidence="2 3">RY-1</strain>
    </source>
</reference>
<dbReference type="InterPro" id="IPR008969">
    <property type="entry name" value="CarboxyPept-like_regulatory"/>
</dbReference>
<name>A0ABS9BM90_9BACT</name>
<gene>
    <name evidence="2" type="ORF">L0U88_19060</name>
</gene>
<feature type="chain" id="PRO_5046033772" evidence="1">
    <location>
        <begin position="22"/>
        <end position="247"/>
    </location>
</feature>
<dbReference type="Proteomes" id="UP001200145">
    <property type="component" value="Unassembled WGS sequence"/>
</dbReference>
<keyword evidence="3" id="KW-1185">Reference proteome</keyword>
<protein>
    <submittedName>
        <fullName evidence="2">Carboxypeptidase-like regulatory domain-containing protein</fullName>
    </submittedName>
</protein>
<evidence type="ECO:0000313" key="3">
    <source>
        <dbReference type="Proteomes" id="UP001200145"/>
    </source>
</evidence>
<sequence length="247" mass="28718">MTAFRLILTVFFGVSCFLSTAAQQQLSGTVFDAQTDSTLQDVFLVNLNTNQTTTVSKTGRYSIPAAEGHRIVFSAIGYVPDTLRVEFHMFVTGYDISLKQRYNLLKTVIVTERDYSTDSLERREAYRHILDEPLPGITGRNTPQSGFGIVLSPASFFSSKNRQERELKKKLLENEKVEYVDYRFSRSFVQRYTGLKGDSLQTFMLRFRPSYEFCRQSNEEDMINYINARLKIYLRREEKQANERKRQ</sequence>
<proteinExistence type="predicted"/>
<evidence type="ECO:0000256" key="1">
    <source>
        <dbReference type="SAM" id="SignalP"/>
    </source>
</evidence>
<comment type="caution">
    <text evidence="2">The sequence shown here is derived from an EMBL/GenBank/DDBJ whole genome shotgun (WGS) entry which is preliminary data.</text>
</comment>